<name>A0A3P3E419_9BURK</name>
<dbReference type="Pfam" id="PF19776">
    <property type="entry name" value="DUF6262"/>
    <property type="match status" value="1"/>
</dbReference>
<organism evidence="2 3">
    <name type="scientific">Variovorax beijingensis</name>
    <dbReference type="NCBI Taxonomy" id="2496117"/>
    <lineage>
        <taxon>Bacteria</taxon>
        <taxon>Pseudomonadati</taxon>
        <taxon>Pseudomonadota</taxon>
        <taxon>Betaproteobacteria</taxon>
        <taxon>Burkholderiales</taxon>
        <taxon>Comamonadaceae</taxon>
        <taxon>Variovorax</taxon>
    </lineage>
</organism>
<dbReference type="RefSeq" id="WP_124961800.1">
    <property type="nucleotide sequence ID" value="NZ_RQXU01000032.1"/>
</dbReference>
<evidence type="ECO:0000313" key="2">
    <source>
        <dbReference type="EMBL" id="RRH81161.1"/>
    </source>
</evidence>
<reference evidence="2 3" key="1">
    <citation type="submission" date="2018-11" db="EMBL/GenBank/DDBJ databases">
        <title>The genome of Variovorax sp T529.</title>
        <authorList>
            <person name="Gao J."/>
        </authorList>
    </citation>
    <scope>NUCLEOTIDE SEQUENCE [LARGE SCALE GENOMIC DNA]</scope>
    <source>
        <strain evidence="2 3">T529</strain>
    </source>
</reference>
<evidence type="ECO:0000256" key="1">
    <source>
        <dbReference type="SAM" id="Coils"/>
    </source>
</evidence>
<proteinExistence type="predicted"/>
<dbReference type="EMBL" id="RQXU01000032">
    <property type="protein sequence ID" value="RRH81161.1"/>
    <property type="molecule type" value="Genomic_DNA"/>
</dbReference>
<evidence type="ECO:0000313" key="3">
    <source>
        <dbReference type="Proteomes" id="UP000271590"/>
    </source>
</evidence>
<evidence type="ECO:0008006" key="4">
    <source>
        <dbReference type="Google" id="ProtNLM"/>
    </source>
</evidence>
<feature type="coiled-coil region" evidence="1">
    <location>
        <begin position="101"/>
        <end position="128"/>
    </location>
</feature>
<dbReference type="InterPro" id="IPR046229">
    <property type="entry name" value="TnpC-like"/>
</dbReference>
<dbReference type="AlphaFoldDB" id="A0A3P3E419"/>
<sequence>MSGRQTGAEYQKKVEAFLRGNRELPLASDGSVNMTELARLAGVPKQSLYKNPNIRAVLDTAMSDRGVRTKGLLTNDGFALESAAPSEIASTSRGSASERRVHQLEQQNAALIAENDELRRQLKALRLQLGREDMIIETGRRIAGPEKVLN</sequence>
<gene>
    <name evidence="2" type="ORF">EH244_29285</name>
</gene>
<protein>
    <recommendedName>
        <fullName evidence="4">Transposase</fullName>
    </recommendedName>
</protein>
<accession>A0A3P3E419</accession>
<comment type="caution">
    <text evidence="2">The sequence shown here is derived from an EMBL/GenBank/DDBJ whole genome shotgun (WGS) entry which is preliminary data.</text>
</comment>
<keyword evidence="1" id="KW-0175">Coiled coil</keyword>
<dbReference type="Proteomes" id="UP000271590">
    <property type="component" value="Unassembled WGS sequence"/>
</dbReference>